<dbReference type="AlphaFoldDB" id="A0A5A7PPK9"/>
<proteinExistence type="predicted"/>
<sequence length="409" mass="43907">MHTIQLNSAGYKAGTRTPYRSLELKTEKQESSTTHPPIYILPIPVDHLLLKPEPAVQPAPCPEHEHRVTRPGPVEPPVHIPHQVHQQPVHEYRLISPKIPSQPLHPHHRLPVDPHRQPRLLLPHPSALDPYLVGRAGLPEPGPRSVDRPPREMLLPGDQAPLRGPGPRPELPGRCLPGQVAECRADLGVDGDEDVETVDGLGPGLIAGRGEVPVDLDGETVEVDGPGAFELPEEAGVGGELEGGGVVAVEGEGEALGEGAPAPGQANEDLLLGGERQPVGADDGGRGGGGEGCGGGGAGARGVGDLHRVFAEARRQISHLLVLLCVCEERLAVVLFVERERKGIMEISFGVKETLEIISCGTEIRRMRLDVSKWDPAQPGGSPGHHTWAQNRLRYMYGLVRLTRRLAFL</sequence>
<reference evidence="3" key="1">
    <citation type="journal article" date="2019" name="Curr. Biol.">
        <title>Genome Sequence of Striga asiatica Provides Insight into the Evolution of Plant Parasitism.</title>
        <authorList>
            <person name="Yoshida S."/>
            <person name="Kim S."/>
            <person name="Wafula E.K."/>
            <person name="Tanskanen J."/>
            <person name="Kim Y.M."/>
            <person name="Honaas L."/>
            <person name="Yang Z."/>
            <person name="Spallek T."/>
            <person name="Conn C.E."/>
            <person name="Ichihashi Y."/>
            <person name="Cheong K."/>
            <person name="Cui S."/>
            <person name="Der J.P."/>
            <person name="Gundlach H."/>
            <person name="Jiao Y."/>
            <person name="Hori C."/>
            <person name="Ishida J.K."/>
            <person name="Kasahara H."/>
            <person name="Kiba T."/>
            <person name="Kim M.S."/>
            <person name="Koo N."/>
            <person name="Laohavisit A."/>
            <person name="Lee Y.H."/>
            <person name="Lumba S."/>
            <person name="McCourt P."/>
            <person name="Mortimer J.C."/>
            <person name="Mutuku J.M."/>
            <person name="Nomura T."/>
            <person name="Sasaki-Sekimoto Y."/>
            <person name="Seto Y."/>
            <person name="Wang Y."/>
            <person name="Wakatake T."/>
            <person name="Sakakibara H."/>
            <person name="Demura T."/>
            <person name="Yamaguchi S."/>
            <person name="Yoneyama K."/>
            <person name="Manabe R.I."/>
            <person name="Nelson D.C."/>
            <person name="Schulman A.H."/>
            <person name="Timko M.P."/>
            <person name="dePamphilis C.W."/>
            <person name="Choi D."/>
            <person name="Shirasu K."/>
        </authorList>
    </citation>
    <scope>NUCLEOTIDE SEQUENCE [LARGE SCALE GENOMIC DNA]</scope>
    <source>
        <strain evidence="3">cv. UVA1</strain>
    </source>
</reference>
<organism evidence="2 3">
    <name type="scientific">Striga asiatica</name>
    <name type="common">Asiatic witchweed</name>
    <name type="synonym">Buchnera asiatica</name>
    <dbReference type="NCBI Taxonomy" id="4170"/>
    <lineage>
        <taxon>Eukaryota</taxon>
        <taxon>Viridiplantae</taxon>
        <taxon>Streptophyta</taxon>
        <taxon>Embryophyta</taxon>
        <taxon>Tracheophyta</taxon>
        <taxon>Spermatophyta</taxon>
        <taxon>Magnoliopsida</taxon>
        <taxon>eudicotyledons</taxon>
        <taxon>Gunneridae</taxon>
        <taxon>Pentapetalae</taxon>
        <taxon>asterids</taxon>
        <taxon>lamiids</taxon>
        <taxon>Lamiales</taxon>
        <taxon>Orobanchaceae</taxon>
        <taxon>Buchnereae</taxon>
        <taxon>Striga</taxon>
    </lineage>
</organism>
<evidence type="ECO:0000313" key="3">
    <source>
        <dbReference type="Proteomes" id="UP000325081"/>
    </source>
</evidence>
<name>A0A5A7PPK9_STRAF</name>
<dbReference type="EMBL" id="BKCP01004883">
    <property type="protein sequence ID" value="GER34412.1"/>
    <property type="molecule type" value="Genomic_DNA"/>
</dbReference>
<dbReference type="Proteomes" id="UP000325081">
    <property type="component" value="Unassembled WGS sequence"/>
</dbReference>
<feature type="region of interest" description="Disordered" evidence="1">
    <location>
        <begin position="255"/>
        <end position="293"/>
    </location>
</feature>
<evidence type="ECO:0000313" key="2">
    <source>
        <dbReference type="EMBL" id="GER34412.1"/>
    </source>
</evidence>
<accession>A0A5A7PPK9</accession>
<feature type="region of interest" description="Disordered" evidence="1">
    <location>
        <begin position="136"/>
        <end position="166"/>
    </location>
</feature>
<gene>
    <name evidence="2" type="ORF">STAS_10632</name>
</gene>
<keyword evidence="3" id="KW-1185">Reference proteome</keyword>
<evidence type="ECO:0000256" key="1">
    <source>
        <dbReference type="SAM" id="MobiDB-lite"/>
    </source>
</evidence>
<protein>
    <submittedName>
        <fullName evidence="2">Titin</fullName>
    </submittedName>
</protein>
<comment type="caution">
    <text evidence="2">The sequence shown here is derived from an EMBL/GenBank/DDBJ whole genome shotgun (WGS) entry which is preliminary data.</text>
</comment>